<dbReference type="RefSeq" id="WP_140596658.1">
    <property type="nucleotide sequence ID" value="NZ_VFWZ01000008.1"/>
</dbReference>
<feature type="repeat" description="TPR" evidence="3">
    <location>
        <begin position="408"/>
        <end position="441"/>
    </location>
</feature>
<name>A0A504IYB0_9FLAO</name>
<proteinExistence type="predicted"/>
<feature type="repeat" description="TPR" evidence="3">
    <location>
        <begin position="159"/>
        <end position="192"/>
    </location>
</feature>
<dbReference type="SMART" id="SM00028">
    <property type="entry name" value="TPR"/>
    <property type="match status" value="13"/>
</dbReference>
<organism evidence="6 7">
    <name type="scientific">Aquimarina algicola</name>
    <dbReference type="NCBI Taxonomy" id="2589995"/>
    <lineage>
        <taxon>Bacteria</taxon>
        <taxon>Pseudomonadati</taxon>
        <taxon>Bacteroidota</taxon>
        <taxon>Flavobacteriia</taxon>
        <taxon>Flavobacteriales</taxon>
        <taxon>Flavobacteriaceae</taxon>
        <taxon>Aquimarina</taxon>
    </lineage>
</organism>
<dbReference type="Pfam" id="PF13374">
    <property type="entry name" value="TPR_10"/>
    <property type="match status" value="1"/>
</dbReference>
<dbReference type="Pfam" id="PF12770">
    <property type="entry name" value="CHAT"/>
    <property type="match status" value="1"/>
</dbReference>
<protein>
    <submittedName>
        <fullName evidence="6">Tetratricopeptide repeat protein</fullName>
    </submittedName>
</protein>
<dbReference type="OrthoDB" id="9771112at2"/>
<dbReference type="PANTHER" id="PTHR45641">
    <property type="entry name" value="TETRATRICOPEPTIDE REPEAT PROTEIN (AFU_ORTHOLOGUE AFUA_6G03870)"/>
    <property type="match status" value="1"/>
</dbReference>
<dbReference type="AlphaFoldDB" id="A0A504IYB0"/>
<evidence type="ECO:0000256" key="1">
    <source>
        <dbReference type="ARBA" id="ARBA00022737"/>
    </source>
</evidence>
<dbReference type="InterPro" id="IPR011990">
    <property type="entry name" value="TPR-like_helical_dom_sf"/>
</dbReference>
<dbReference type="InterPro" id="IPR024983">
    <property type="entry name" value="CHAT_dom"/>
</dbReference>
<keyword evidence="4" id="KW-0472">Membrane</keyword>
<feature type="repeat" description="TPR" evidence="3">
    <location>
        <begin position="534"/>
        <end position="567"/>
    </location>
</feature>
<accession>A0A504IYB0</accession>
<evidence type="ECO:0000256" key="2">
    <source>
        <dbReference type="ARBA" id="ARBA00022803"/>
    </source>
</evidence>
<dbReference type="EMBL" id="VFWZ01000008">
    <property type="protein sequence ID" value="TPN83044.1"/>
    <property type="molecule type" value="Genomic_DNA"/>
</dbReference>
<evidence type="ECO:0000313" key="6">
    <source>
        <dbReference type="EMBL" id="TPN83044.1"/>
    </source>
</evidence>
<dbReference type="Pfam" id="PF13424">
    <property type="entry name" value="TPR_12"/>
    <property type="match status" value="5"/>
</dbReference>
<dbReference type="PANTHER" id="PTHR45641:SF1">
    <property type="entry name" value="AAA+ ATPASE DOMAIN-CONTAINING PROTEIN"/>
    <property type="match status" value="1"/>
</dbReference>
<dbReference type="SUPFAM" id="SSF48452">
    <property type="entry name" value="TPR-like"/>
    <property type="match status" value="4"/>
</dbReference>
<evidence type="ECO:0000313" key="7">
    <source>
        <dbReference type="Proteomes" id="UP000315540"/>
    </source>
</evidence>
<dbReference type="PROSITE" id="PS50005">
    <property type="entry name" value="TPR"/>
    <property type="match status" value="9"/>
</dbReference>
<keyword evidence="4" id="KW-1133">Transmembrane helix</keyword>
<feature type="repeat" description="TPR" evidence="3">
    <location>
        <begin position="201"/>
        <end position="234"/>
    </location>
</feature>
<gene>
    <name evidence="6" type="ORF">FHK87_21725</name>
</gene>
<evidence type="ECO:0000256" key="4">
    <source>
        <dbReference type="SAM" id="Phobius"/>
    </source>
</evidence>
<reference evidence="6 7" key="1">
    <citation type="submission" date="2019-06" db="EMBL/GenBank/DDBJ databases">
        <authorList>
            <person name="Meng X."/>
        </authorList>
    </citation>
    <scope>NUCLEOTIDE SEQUENCE [LARGE SCALE GENOMIC DNA]</scope>
    <source>
        <strain evidence="6 7">M625</strain>
    </source>
</reference>
<dbReference type="InterPro" id="IPR019734">
    <property type="entry name" value="TPR_rpt"/>
</dbReference>
<feature type="repeat" description="TPR" evidence="3">
    <location>
        <begin position="285"/>
        <end position="318"/>
    </location>
</feature>
<dbReference type="PROSITE" id="PS50293">
    <property type="entry name" value="TPR_REGION"/>
    <property type="match status" value="1"/>
</dbReference>
<keyword evidence="7" id="KW-1185">Reference proteome</keyword>
<comment type="caution">
    <text evidence="6">The sequence shown here is derived from an EMBL/GenBank/DDBJ whole genome shotgun (WGS) entry which is preliminary data.</text>
</comment>
<dbReference type="Proteomes" id="UP000315540">
    <property type="component" value="Unassembled WGS sequence"/>
</dbReference>
<feature type="repeat" description="TPR" evidence="3">
    <location>
        <begin position="243"/>
        <end position="276"/>
    </location>
</feature>
<sequence>MQPTTPTFCTKIVSVLLFMFLCCSIYAQKKDTLVASRHFIKAQHLLTAWKLDSAIVYFEKALPIYQNANAQKKVATTYEKIAETQRKNYDLDIALENAKKALAIKQQLFEDKHPEIALSYNSIGHILKKQDKFQKAMEFYQKALSIQLKHFGENDYRVADCYHNMGTIDHILARYDQAMNHYQKALQTRVQTFGNHHQKIAESYIDIGTTYYHIGKYKSALEYYQNALKIRKKIYPEKSIEVAFCYHHIGNILTRTNKYKKALQHQEKAISIIANTLGEQHPNLAFCYKNIGVIYKLKGNHDKALRYFNKALKVLNKKSERLFSSIYNEIGIINLKKGWYNKSLQYFEKALIISKKILGKHHSRISARYNNIGLVYQHQGKYNKAISYYNKANEIYIEILGKNHTAVARVYNNIANCYKAKKEYTLADYFYKKALQIRINKYGENHHETSYTYHDLAGICIVKKEYDTALSFYKKALKIHKHFFGNTNYNVSDINNAIAHVYRLKKEYHNALEILLKSIEVRLLTDGKHHPRTAKSYNLIAKTYHQKKDYKNALLYYDKAITANTKSQENLTHHNVDFGQYLDLNILLQTYQGKAKVLRDQHQENHNLTSLEESIKIYHKTDTLIKSIRQTLQNYQDKITFADLTQKVYEGAIQAQLQYYNVTQNQEALEQAFLYSEKSKANALKGLLAASNAKSFIGLPTTIQNAEKNLKTDYAFYTSEITNEWNMQHPDSTKIVAYENQLFNIGRKLDSLTQHIAKKYPKYYQLQHKNDSISIADIQKNLDTHTTIVEFFTSDSTTYVFTVSKNSIKATTLATPKLEENIKKLRKSIITQETFAFKTLSHQIYKQIISPIKKQLTGDQIIIIPDGPLWHLNFELLLTENDASNNPRNLSYLLKTHAIGYASSAKLLFTTRPKKDKLSKNRQECLAFSFSDSLYKVNSETISLATLRDTHADLPGTREEIKAISEIIEGQYYYGNQAIETNFKEHASQYNILHLALHGEIDNERPENSRLLFTKNQDAIEDNYLYSHELFALNIPAELAVLSACNTGDGKIAKGEGIMSIGNAFQYAGTKSLLLTSWEVSDQTTPELMKYFYINLKKGMNKIKALQQAKLQYLTHADINRTDPFYWGGFYLIGNTSAIEFNSNTNSYYWIVFILSLLVISSVGIFVYRKRVKK</sequence>
<feature type="repeat" description="TPR" evidence="3">
    <location>
        <begin position="117"/>
        <end position="150"/>
    </location>
</feature>
<feature type="domain" description="CHAT" evidence="5">
    <location>
        <begin position="840"/>
        <end position="1135"/>
    </location>
</feature>
<evidence type="ECO:0000259" key="5">
    <source>
        <dbReference type="Pfam" id="PF12770"/>
    </source>
</evidence>
<keyword evidence="1" id="KW-0677">Repeat</keyword>
<feature type="repeat" description="TPR" evidence="3">
    <location>
        <begin position="366"/>
        <end position="399"/>
    </location>
</feature>
<keyword evidence="2 3" id="KW-0802">TPR repeat</keyword>
<dbReference type="Gene3D" id="1.25.40.10">
    <property type="entry name" value="Tetratricopeptide repeat domain"/>
    <property type="match status" value="4"/>
</dbReference>
<feature type="transmembrane region" description="Helical" evidence="4">
    <location>
        <begin position="1148"/>
        <end position="1168"/>
    </location>
</feature>
<keyword evidence="4" id="KW-0812">Transmembrane</keyword>
<feature type="repeat" description="TPR" evidence="3">
    <location>
        <begin position="324"/>
        <end position="357"/>
    </location>
</feature>
<evidence type="ECO:0000256" key="3">
    <source>
        <dbReference type="PROSITE-ProRule" id="PRU00339"/>
    </source>
</evidence>